<comment type="caution">
    <text evidence="1">The sequence shown here is derived from an EMBL/GenBank/DDBJ whole genome shotgun (WGS) entry which is preliminary data.</text>
</comment>
<evidence type="ECO:0000313" key="2">
    <source>
        <dbReference type="Proteomes" id="UP001143856"/>
    </source>
</evidence>
<dbReference type="EMBL" id="JAPDGR010002463">
    <property type="protein sequence ID" value="KAJ2975662.1"/>
    <property type="molecule type" value="Genomic_DNA"/>
</dbReference>
<sequence>MSALLIGIDRYDSNVVPDLSGCLRDVALMETYLRESAGISNINKLTSPANKGVKVPAPDSLPTASNVIAALKKLAHEAQRNDFVYIHFSGHGSRCPTKFQDLNRNPQDECLVLVRDFSSVKSRKVDYLCDVELAYLLKNITDKGAIVTIVLDCCHSGGATRDCPSESSVPPGESYEYSVTRGVDSLPEYALVAREPVRRLSVLEQFRADQATNAVRSASFIEHWMTSSQGVEFLAACDSNQTAQEIQHEGIRRGLLTECLLRVLQDHHSYHKPLTCGMIYNLVSSKVATHPKRTQPQTVVFGGKRCRFFFGTGRSEPNETIANSSTRLSNDELQIELSAGKAHGVVEGDIYALYPPDRTLASLMAYNSPSAVCRVSQVDNFSSTAIFKGALTGVSANYKAVRQSEILEKNVFAQRSAKLLPLGNATTEAHQSTNTLDKLDYERSLVSFPDTELPFFHIYSDGASRFNIAFNHNPEPTVHVQSEAALLSHLLHMSIFYNLLDLTTPSGYNGDLSVQKIGYFPTGKNPPDPRPYTPNGGPQAPPGLESFKKTEPQEIYENESIGLQVCNNSHKKVFIEILDLEPSWQATKVYPVGDNAPTLLLPGEAADFFFKMAMPGSVTHPQPSDFDTIIVLGTMNEHGNFPKGILPLFSETLEWQGSSLKRAETTRGATGFDSEQWYAQRVDVRVLKSGPK</sequence>
<organism evidence="1 2">
    <name type="scientific">Xylaria curta</name>
    <dbReference type="NCBI Taxonomy" id="42375"/>
    <lineage>
        <taxon>Eukaryota</taxon>
        <taxon>Fungi</taxon>
        <taxon>Dikarya</taxon>
        <taxon>Ascomycota</taxon>
        <taxon>Pezizomycotina</taxon>
        <taxon>Sordariomycetes</taxon>
        <taxon>Xylariomycetidae</taxon>
        <taxon>Xylariales</taxon>
        <taxon>Xylariaceae</taxon>
        <taxon>Xylaria</taxon>
    </lineage>
</organism>
<reference evidence="1" key="1">
    <citation type="submission" date="2022-10" db="EMBL/GenBank/DDBJ databases">
        <title>Genome Sequence of Xylaria curta.</title>
        <authorList>
            <person name="Buettner E."/>
        </authorList>
    </citation>
    <scope>NUCLEOTIDE SEQUENCE</scope>
    <source>
        <strain evidence="1">Babe10</strain>
    </source>
</reference>
<gene>
    <name evidence="1" type="ORF">NUW58_g8294</name>
</gene>
<accession>A0ACC1N9U9</accession>
<protein>
    <submittedName>
        <fullName evidence="1">Uncharacterized protein</fullName>
    </submittedName>
</protein>
<evidence type="ECO:0000313" key="1">
    <source>
        <dbReference type="EMBL" id="KAJ2975662.1"/>
    </source>
</evidence>
<name>A0ACC1N9U9_9PEZI</name>
<keyword evidence="2" id="KW-1185">Reference proteome</keyword>
<proteinExistence type="predicted"/>
<dbReference type="Proteomes" id="UP001143856">
    <property type="component" value="Unassembled WGS sequence"/>
</dbReference>